<feature type="region of interest" description="Disordered" evidence="1">
    <location>
        <begin position="692"/>
        <end position="866"/>
    </location>
</feature>
<name>A0A8H3YGX1_9TREE</name>
<evidence type="ECO:0000313" key="3">
    <source>
        <dbReference type="Proteomes" id="UP000620104"/>
    </source>
</evidence>
<organism evidence="2 3">
    <name type="scientific">Naganishia liquefaciens</name>
    <dbReference type="NCBI Taxonomy" id="104408"/>
    <lineage>
        <taxon>Eukaryota</taxon>
        <taxon>Fungi</taxon>
        <taxon>Dikarya</taxon>
        <taxon>Basidiomycota</taxon>
        <taxon>Agaricomycotina</taxon>
        <taxon>Tremellomycetes</taxon>
        <taxon>Filobasidiales</taxon>
        <taxon>Filobasidiaceae</taxon>
        <taxon>Naganishia</taxon>
    </lineage>
</organism>
<feature type="compositionally biased region" description="Acidic residues" evidence="1">
    <location>
        <begin position="722"/>
        <end position="751"/>
    </location>
</feature>
<comment type="caution">
    <text evidence="2">The sequence shown here is derived from an EMBL/GenBank/DDBJ whole genome shotgun (WGS) entry which is preliminary data.</text>
</comment>
<feature type="compositionally biased region" description="Basic residues" evidence="1">
    <location>
        <begin position="262"/>
        <end position="272"/>
    </location>
</feature>
<sequence length="866" mass="96911">MTPYDSEPEEALPGSPLEEVSPSLIRSNTAFVPGSILSPEAQQLRQELIDLLKGNQPTRQHVLGICQQYTDAVVNEAMPFLISRVIERTTEDQKRADLLRETVTVLQEQCDYHFRWNSTLEKFFKGHAVDTQLQTGEAFIKKVFGDNYMRELEIHVEPKRRKKAKDGIEAPTIKPLGKTKLGEILVVAKLCENLNLDLAIFKKHLFEIRDRRLAIGTGTQGVSRAVTTVDFRQMKYDLESLVFTLNENSKKRPAPNAELLRAAKKSRKRKTPISRSVIEQVSDEENNRPSEAELEDPSVRLPTPPIVSGARDIELDQEEEEQHVCKVSPPAAERLSEKSPKGAFDLWKYRVLSCGPRKALINFEAWVNSAYVHGHGSAGTFAFDDPTSGKIWADRLFGFHDHLKMQNGRDYVNSWIVLPMTKQSGLREARWEMLSSLAGGVVTTQDDGDLRRRKPGLPDLEDDLERGGIPLIENVLRRKSPLEPSFSDLSNPEGVDPAKIILQYRGIDGTMRTEICNLWNKIDASEDVLAVHKRLYEEFLFPCAAQIRSRVQRELNFGFFPEGCAGDCEGPATRSPNFEGAMEETGKGLRDAMSWIKSTIPLYYGEPCAQPEWEDVVSGFVSLLITPPFAYLPGTRRRLERQELEDCTNFLAWTIPFAAVALHRFIRIRQEKSINHEDDSIDLYEKPKIVEGKKGETNEGEGEGSEGNIEGENAEGEAGGEGSEEAEGSEAENDPEEGEQGDDESQSEEREEGNKESEEEAQSERECDNDAGARDESRESDKEAEQENDFCDVPVSDGKDCSAEENVPEVEGTQSPGLPTCALEPTEREETTSPIESAGPLTAVVPDSEDDFETCRTLSNSSQWSQ</sequence>
<evidence type="ECO:0000256" key="1">
    <source>
        <dbReference type="SAM" id="MobiDB-lite"/>
    </source>
</evidence>
<reference evidence="2" key="1">
    <citation type="submission" date="2020-07" db="EMBL/GenBank/DDBJ databases">
        <title>Draft Genome Sequence of a Deep-Sea Yeast, Naganishia (Cryptococcus) liquefaciens strain N6.</title>
        <authorList>
            <person name="Han Y.W."/>
            <person name="Kajitani R."/>
            <person name="Morimoto H."/>
            <person name="Parhat M."/>
            <person name="Tsubouchi H."/>
            <person name="Bakenova O."/>
            <person name="Ogata M."/>
            <person name="Argunhan B."/>
            <person name="Aoki R."/>
            <person name="Kajiwara S."/>
            <person name="Itoh T."/>
            <person name="Iwasaki H."/>
        </authorList>
    </citation>
    <scope>NUCLEOTIDE SEQUENCE</scope>
    <source>
        <strain evidence="2">N6</strain>
    </source>
</reference>
<proteinExistence type="predicted"/>
<dbReference type="Proteomes" id="UP000620104">
    <property type="component" value="Unassembled WGS sequence"/>
</dbReference>
<dbReference type="AlphaFoldDB" id="A0A8H3YGX1"/>
<dbReference type="EMBL" id="BLZA01000030">
    <property type="protein sequence ID" value="GHJ88748.1"/>
    <property type="molecule type" value="Genomic_DNA"/>
</dbReference>
<evidence type="ECO:0000313" key="2">
    <source>
        <dbReference type="EMBL" id="GHJ88748.1"/>
    </source>
</evidence>
<feature type="compositionally biased region" description="Basic and acidic residues" evidence="1">
    <location>
        <begin position="752"/>
        <end position="785"/>
    </location>
</feature>
<keyword evidence="3" id="KW-1185">Reference proteome</keyword>
<gene>
    <name evidence="2" type="ORF">NliqN6_5150</name>
</gene>
<feature type="region of interest" description="Disordered" evidence="1">
    <location>
        <begin position="1"/>
        <end position="20"/>
    </location>
</feature>
<feature type="compositionally biased region" description="Polar residues" evidence="1">
    <location>
        <begin position="856"/>
        <end position="866"/>
    </location>
</feature>
<dbReference type="OrthoDB" id="10657367at2759"/>
<feature type="compositionally biased region" description="Acidic residues" evidence="1">
    <location>
        <begin position="1"/>
        <end position="10"/>
    </location>
</feature>
<protein>
    <submittedName>
        <fullName evidence="2">Uncharacterized protein</fullName>
    </submittedName>
</protein>
<feature type="region of interest" description="Disordered" evidence="1">
    <location>
        <begin position="254"/>
        <end position="305"/>
    </location>
</feature>
<accession>A0A8H3YGX1</accession>